<gene>
    <name evidence="2" type="ORF">GCM10010841_21770</name>
</gene>
<evidence type="ECO:0008006" key="4">
    <source>
        <dbReference type="Google" id="ProtNLM"/>
    </source>
</evidence>
<keyword evidence="1" id="KW-0732">Signal</keyword>
<feature type="chain" id="PRO_5045747285" description="Solute-binding protein family 3/N-terminal domain-containing protein" evidence="1">
    <location>
        <begin position="27"/>
        <end position="62"/>
    </location>
</feature>
<keyword evidence="3" id="KW-1185">Reference proteome</keyword>
<feature type="signal peptide" evidence="1">
    <location>
        <begin position="1"/>
        <end position="26"/>
    </location>
</feature>
<dbReference type="Proteomes" id="UP000661918">
    <property type="component" value="Unassembled WGS sequence"/>
</dbReference>
<dbReference type="EMBL" id="BMOM01000017">
    <property type="protein sequence ID" value="GGM12867.1"/>
    <property type="molecule type" value="Genomic_DNA"/>
</dbReference>
<name>A0ABQ2GUN1_9DEIO</name>
<proteinExistence type="predicted"/>
<organism evidence="2 3">
    <name type="scientific">Deinococcus aerophilus</name>
    <dbReference type="NCBI Taxonomy" id="522488"/>
    <lineage>
        <taxon>Bacteria</taxon>
        <taxon>Thermotogati</taxon>
        <taxon>Deinococcota</taxon>
        <taxon>Deinococci</taxon>
        <taxon>Deinococcales</taxon>
        <taxon>Deinococcaceae</taxon>
        <taxon>Deinococcus</taxon>
    </lineage>
</organism>
<evidence type="ECO:0000256" key="1">
    <source>
        <dbReference type="SAM" id="SignalP"/>
    </source>
</evidence>
<evidence type="ECO:0000313" key="3">
    <source>
        <dbReference type="Proteomes" id="UP000661918"/>
    </source>
</evidence>
<sequence length="62" mass="7052">MQKRLALRRRAYPVSMSRTTPLLALAAASRTLTRLKASGEYQKLLDRWIVQKQRGAAPGRRS</sequence>
<protein>
    <recommendedName>
        <fullName evidence="4">Solute-binding protein family 3/N-terminal domain-containing protein</fullName>
    </recommendedName>
</protein>
<evidence type="ECO:0000313" key="2">
    <source>
        <dbReference type="EMBL" id="GGM12867.1"/>
    </source>
</evidence>
<accession>A0ABQ2GUN1</accession>
<reference evidence="3" key="1">
    <citation type="journal article" date="2019" name="Int. J. Syst. Evol. Microbiol.">
        <title>The Global Catalogue of Microorganisms (GCM) 10K type strain sequencing project: providing services to taxonomists for standard genome sequencing and annotation.</title>
        <authorList>
            <consortium name="The Broad Institute Genomics Platform"/>
            <consortium name="The Broad Institute Genome Sequencing Center for Infectious Disease"/>
            <person name="Wu L."/>
            <person name="Ma J."/>
        </authorList>
    </citation>
    <scope>NUCLEOTIDE SEQUENCE [LARGE SCALE GENOMIC DNA]</scope>
    <source>
        <strain evidence="3">JCM 15443</strain>
    </source>
</reference>
<comment type="caution">
    <text evidence="2">The sequence shown here is derived from an EMBL/GenBank/DDBJ whole genome shotgun (WGS) entry which is preliminary data.</text>
</comment>